<dbReference type="AlphaFoldDB" id="A0A0B0NR57"/>
<organism evidence="1 2">
    <name type="scientific">Gossypium arboreum</name>
    <name type="common">Tree cotton</name>
    <name type="synonym">Gossypium nanking</name>
    <dbReference type="NCBI Taxonomy" id="29729"/>
    <lineage>
        <taxon>Eukaryota</taxon>
        <taxon>Viridiplantae</taxon>
        <taxon>Streptophyta</taxon>
        <taxon>Embryophyta</taxon>
        <taxon>Tracheophyta</taxon>
        <taxon>Spermatophyta</taxon>
        <taxon>Magnoliopsida</taxon>
        <taxon>eudicotyledons</taxon>
        <taxon>Gunneridae</taxon>
        <taxon>Pentapetalae</taxon>
        <taxon>rosids</taxon>
        <taxon>malvids</taxon>
        <taxon>Malvales</taxon>
        <taxon>Malvaceae</taxon>
        <taxon>Malvoideae</taxon>
        <taxon>Gossypium</taxon>
    </lineage>
</organism>
<protein>
    <submittedName>
        <fullName evidence="1">Uncharacterized protein</fullName>
    </submittedName>
</protein>
<name>A0A0B0NR57_GOSAR</name>
<dbReference type="EMBL" id="KN403067">
    <property type="protein sequence ID" value="KHG15147.1"/>
    <property type="molecule type" value="Genomic_DNA"/>
</dbReference>
<reference evidence="2" key="1">
    <citation type="submission" date="2014-09" db="EMBL/GenBank/DDBJ databases">
        <authorList>
            <person name="Mudge J."/>
            <person name="Ramaraj T."/>
            <person name="Lindquist I.E."/>
            <person name="Bharti A.K."/>
            <person name="Sundararajan A."/>
            <person name="Cameron C.T."/>
            <person name="Woodward J.E."/>
            <person name="May G.D."/>
            <person name="Brubaker C."/>
            <person name="Broadhvest J."/>
            <person name="Wilkins T.A."/>
        </authorList>
    </citation>
    <scope>NUCLEOTIDE SEQUENCE</scope>
    <source>
        <strain evidence="2">cv. AKA8401</strain>
    </source>
</reference>
<evidence type="ECO:0000313" key="1">
    <source>
        <dbReference type="EMBL" id="KHG15147.1"/>
    </source>
</evidence>
<evidence type="ECO:0000313" key="2">
    <source>
        <dbReference type="Proteomes" id="UP000032142"/>
    </source>
</evidence>
<gene>
    <name evidence="1" type="ORF">F383_18277</name>
</gene>
<dbReference type="Proteomes" id="UP000032142">
    <property type="component" value="Unassembled WGS sequence"/>
</dbReference>
<sequence>MVKRNHDRNFFSSSSQRYISVGFFSPFFDSKKLYHFDLYWTPSFYVFLVPSIGIPIR</sequence>
<keyword evidence="2" id="KW-1185">Reference proteome</keyword>
<accession>A0A0B0NR57</accession>
<proteinExistence type="predicted"/>